<feature type="compositionally biased region" description="Basic and acidic residues" evidence="3">
    <location>
        <begin position="1608"/>
        <end position="1628"/>
    </location>
</feature>
<feature type="compositionally biased region" description="Polar residues" evidence="3">
    <location>
        <begin position="923"/>
        <end position="939"/>
    </location>
</feature>
<dbReference type="SUPFAM" id="SSF46774">
    <property type="entry name" value="ARID-like"/>
    <property type="match status" value="1"/>
</dbReference>
<feature type="compositionally biased region" description="Low complexity" evidence="3">
    <location>
        <begin position="192"/>
        <end position="208"/>
    </location>
</feature>
<dbReference type="InterPro" id="IPR036431">
    <property type="entry name" value="ARID_dom_sf"/>
</dbReference>
<feature type="compositionally biased region" description="Low complexity" evidence="3">
    <location>
        <begin position="1277"/>
        <end position="1307"/>
    </location>
</feature>
<evidence type="ECO:0008006" key="8">
    <source>
        <dbReference type="Google" id="ProtNLM"/>
    </source>
</evidence>
<dbReference type="PROSITE" id="PS51183">
    <property type="entry name" value="JMJN"/>
    <property type="match status" value="1"/>
</dbReference>
<dbReference type="GO" id="GO:0003677">
    <property type="term" value="F:DNA binding"/>
    <property type="evidence" value="ECO:0007669"/>
    <property type="project" value="InterPro"/>
</dbReference>
<feature type="compositionally biased region" description="Basic and acidic residues" evidence="3">
    <location>
        <begin position="764"/>
        <end position="786"/>
    </location>
</feature>
<feature type="compositionally biased region" description="Basic and acidic residues" evidence="3">
    <location>
        <begin position="522"/>
        <end position="537"/>
    </location>
</feature>
<feature type="compositionally biased region" description="Low complexity" evidence="3">
    <location>
        <begin position="1419"/>
        <end position="1441"/>
    </location>
</feature>
<feature type="compositionally biased region" description="Gly residues" evidence="3">
    <location>
        <begin position="1641"/>
        <end position="1650"/>
    </location>
</feature>
<dbReference type="Pfam" id="PF01388">
    <property type="entry name" value="ARID"/>
    <property type="match status" value="1"/>
</dbReference>
<proteinExistence type="predicted"/>
<dbReference type="CDD" id="cd16870">
    <property type="entry name" value="ARID_JARD2"/>
    <property type="match status" value="1"/>
</dbReference>
<dbReference type="EnsemblMetazoa" id="ACOM039018-RA">
    <property type="protein sequence ID" value="ACOM039018-PA.1"/>
    <property type="gene ID" value="ACOM039018"/>
</dbReference>
<keyword evidence="2" id="KW-0539">Nucleus</keyword>
<feature type="compositionally biased region" description="Basic and acidic residues" evidence="3">
    <location>
        <begin position="1408"/>
        <end position="1417"/>
    </location>
</feature>
<evidence type="ECO:0000256" key="3">
    <source>
        <dbReference type="SAM" id="MobiDB-lite"/>
    </source>
</evidence>
<feature type="region of interest" description="Disordered" evidence="3">
    <location>
        <begin position="1760"/>
        <end position="1844"/>
    </location>
</feature>
<feature type="compositionally biased region" description="Polar residues" evidence="3">
    <location>
        <begin position="982"/>
        <end position="1007"/>
    </location>
</feature>
<feature type="compositionally biased region" description="Low complexity" evidence="3">
    <location>
        <begin position="99"/>
        <end position="115"/>
    </location>
</feature>
<evidence type="ECO:0000259" key="6">
    <source>
        <dbReference type="PROSITE" id="PS51184"/>
    </source>
</evidence>
<evidence type="ECO:0000259" key="5">
    <source>
        <dbReference type="PROSITE" id="PS51183"/>
    </source>
</evidence>
<accession>A0A8W7PWW9</accession>
<feature type="compositionally biased region" description="Polar residues" evidence="3">
    <location>
        <begin position="1356"/>
        <end position="1367"/>
    </location>
</feature>
<dbReference type="GO" id="GO:0006338">
    <property type="term" value="P:chromatin remodeling"/>
    <property type="evidence" value="ECO:0007669"/>
    <property type="project" value="TreeGrafter"/>
</dbReference>
<dbReference type="InterPro" id="IPR003349">
    <property type="entry name" value="JmjN"/>
</dbReference>
<feature type="region of interest" description="Disordered" evidence="3">
    <location>
        <begin position="1265"/>
        <end position="1522"/>
    </location>
</feature>
<comment type="subcellular location">
    <subcellularLocation>
        <location evidence="1">Nucleus</location>
    </subcellularLocation>
</comment>
<feature type="compositionally biased region" description="Basic and acidic residues" evidence="3">
    <location>
        <begin position="354"/>
        <end position="368"/>
    </location>
</feature>
<dbReference type="Pfam" id="PF02375">
    <property type="entry name" value="JmjN"/>
    <property type="match status" value="1"/>
</dbReference>
<dbReference type="Gene3D" id="1.10.150.60">
    <property type="entry name" value="ARID DNA-binding domain"/>
    <property type="match status" value="1"/>
</dbReference>
<feature type="region of interest" description="Disordered" evidence="3">
    <location>
        <begin position="1064"/>
        <end position="1127"/>
    </location>
</feature>
<feature type="compositionally biased region" description="Basic and acidic residues" evidence="3">
    <location>
        <begin position="1556"/>
        <end position="1584"/>
    </location>
</feature>
<protein>
    <recommendedName>
        <fullName evidence="8">ARID domain-containing protein</fullName>
    </recommendedName>
</protein>
<feature type="compositionally biased region" description="Basic and acidic residues" evidence="3">
    <location>
        <begin position="549"/>
        <end position="560"/>
    </location>
</feature>
<feature type="compositionally biased region" description="Low complexity" evidence="3">
    <location>
        <begin position="2507"/>
        <end position="2527"/>
    </location>
</feature>
<feature type="compositionally biased region" description="Acidic residues" evidence="3">
    <location>
        <begin position="321"/>
        <end position="353"/>
    </location>
</feature>
<feature type="compositionally biased region" description="Low complexity" evidence="3">
    <location>
        <begin position="1065"/>
        <end position="1081"/>
    </location>
</feature>
<sequence>MVVSKEGKRRRKVTAIAQAAGGGSSNPSSGSGTNGPNVAPERDLSPPEIPKRPKVHAQRKFAQGQGTASSSYLSYSSAPPTTPGKDGPNRATHSGAGNGTTPTGPGSGTGADATAQVPELLPNMRPSTDDFLTFLCFRGTPVLPPELDFFNKSSTTAAGNSGTTSGARSSATAGGSGSSKLKGSPQPKPAVASTNETAASASNPATSSFKPAQGAKQTPATQVKATTQESTGQDKATVAPAATSYMPFAVRKRAEQHPAPAESRTDRKRTQDKMQALRKKYHDQRVAKLRATGQGQRQSGRGTVAISTRSSAVPSKAGPKEEEEEAVEEEEEEEDDEDEDEASSDNEEKEDEQEGKPGKKGEKEEPNVGRRKSGLRSGAASHASSPAVESGKGSPAKIPRNTKRDSSKGGPDPETGKDSPAKSIESKAGGKGTKTATTPPATPTEDASRQSVTRTAAAAAAANSKKTAKETPKSSPTQQPAATVAPDTEGKEMRTTRLSALRNPPPVATKATPEKSPAATKPAKEKQQQKQPDRVDFSSDDDEPLSRTTRTEKRASDRAVRTSPEAGKTTRSGRSRKSEPAATLDKDPDEMPDKKTRRSESVVSRRSDISSRKSEMREVLPKKAEEATKPQPAQRGRKRKEPVAQTQQPAVKTTKEEEAPHSEPKAEGATDATERKQPATVGRKKRETPAPDAAGRDGTLSPEVEEKKPKTASSTPVESLSTSRPSRKTKEAATLYMELIGRKLNHDDKSDDDASSLDSLELPNVRKMERMENELKANAGKTRDARQSAAKAKRKAGAAAARSVDEDEVEKETGGDETKVIEKSFSDSDEEPLASKFQRKQQQARRQTAKAKAGAPAKQPAGRKNAKKANVSDEGKSTEEVCSPDKKDGGERKSAKVEEPPVQRQQAATKKGSLVGAAAAAASINSPTGTMKQNGTTAANVVPGTGGSSTVARTPTKLNAKGGGTTSSPLESPALSSDHLKSPTTSEGQNLSRLNKSMDNTQLSTTVEPAESPIKIPQMLNIPTVVPSSYQTSSFLHHASPVTSPTQALHQQQAPFTRAIKPSLGTATNAAGPGANNASSTDAYHHPLANASSQPTDHGSMPFNRSGTTNAAANTANAAGQSTSATPKADFTLPLDDADFLKAFEKCASGEPIGADKPPAHSSLLGNLLPSKEESEKIFGIASVSLAQSSGPLDTKCTLGKCGSVHKPPLGPPVLTESLLGGNLSPRDRRKAKVNMTHEQIQKWIYESSWSPIEDDLKDDELELLEPGARTPPPPVTGAAAASTASAPAGTTAQASTTTASGSGWAGMMASTSTPISTPAHGNGRGKEEQNRTPTSAPVVSPLAATTVVGEKKDTTPFQGQKQSAAPSAQEVKPAGNDKESTPAKTQSSEAQSGKEGGGPSASTPTVKPKEPRKSKAETPATPTTTQTAPRATATTPTTTTSGERKPIYRNATGRTPVYKQDAIAAKQSPAAQTTTSPAAGQSVPTTSPSTKPAAGQGPSGGAPGAAASAQSGSNKFGAFSPVNETSVYSFDKEEDFMPVATPFRRQHGPATGAGGRRESCNSSARDEPTTKRDATPVADEKAAFQKPPAIASKANNAGGSSSAPATAEEKAKATEEDADRKDEDKPLTVKQEASDTEADGGAGGSGAGGQTFYIPLQGPTAGGSTAGGSTGGKSSDQLIQGVAVKLGTEGPDGPNQRVIMHAKLVTKAEMGSNPTTLPDSMNVQELVKSLTAQGGAAAALGKEGLAKLLPMGLLQSRLKSPTADAPAPSTDARTPTLEDRASAEPMSRGLSRIASNSSLSSQRSKPTGGKSNAKGGTGAGRGSVETVPPPQPDNNTVFPRRDDPAQMVEAPVFKPTEKEFHDPMEYIERIAPIASRFGICRIVPPASFKPECRIADDMRFMAYNQYVHKMLHRWGPSAKEYAAIKKYLATQSINLQAPPVIGGMEVDLPRLYHTVQELGGLKEVIEKKKWARVSEDMCIPKAAHDRVSKLDDIYCKYLLPYDTLSPAERQKLFDEVEADWAKREAKARRNADKGVGSEIRNSGDSDEDDSNDDEEEEDEDECSMECIVKGRSMPLNQFFRIARNTMSLWFRNSEPTVAEIEAEYWRHVAVRDSHVCVHSGSIDSSAFGYGFPSPKVKGSSCAKHPWNLKVLTNNSGSILRSLGPVMGITIPTLHVGMLFSACCWYRDPHGLPWIEYLHTGANKIWYGVPDDQNANFRAALTVLVPTHCQNKTIWLPCDTAMVPPHMLTDRSVSLCRTEQQPGQFVVVFPRAYTSSLCTGYAVSESVYFATNSWLDTAKEDFRDIQESCEPTMFSVEQLLFAIANDQRSNHDTLVQAYPMIVDIYEKEKLHRQTLKEQGVTKSERIESKKKSASLDELECERCRANLYLSLVKVKVTRSDDDDEEGDEDNTTVDEEERIYCLKHAVKHLADGGLQTKHCRLAYTYSLDDIEELLKKLQDRIANKKSTKSSAGSSAGGGGGGGGGGGSGSGGGGGGGGGGGSGRGKSSMHLASTSSQSSSSYQAPSHSKYAGMATMLK</sequence>
<feature type="region of interest" description="Disordered" evidence="3">
    <location>
        <begin position="1"/>
        <end position="127"/>
    </location>
</feature>
<dbReference type="InterPro" id="IPR003347">
    <property type="entry name" value="JmjC_dom"/>
</dbReference>
<feature type="compositionally biased region" description="Polar residues" evidence="3">
    <location>
        <begin position="1383"/>
        <end position="1392"/>
    </location>
</feature>
<evidence type="ECO:0000313" key="7">
    <source>
        <dbReference type="EnsemblMetazoa" id="ACOM039018-PA.1"/>
    </source>
</evidence>
<feature type="compositionally biased region" description="Low complexity" evidence="3">
    <location>
        <begin position="1791"/>
        <end position="1805"/>
    </location>
</feature>
<feature type="compositionally biased region" description="Low complexity" evidence="3">
    <location>
        <begin position="1505"/>
        <end position="1514"/>
    </location>
</feature>
<feature type="compositionally biased region" description="Basic and acidic residues" evidence="3">
    <location>
        <begin position="576"/>
        <end position="628"/>
    </location>
</feature>
<feature type="compositionally biased region" description="Low complexity" evidence="3">
    <location>
        <begin position="153"/>
        <end position="173"/>
    </location>
</feature>
<feature type="compositionally biased region" description="Basic residues" evidence="3">
    <location>
        <begin position="837"/>
        <end position="849"/>
    </location>
</feature>
<dbReference type="Proteomes" id="UP000075882">
    <property type="component" value="Unassembled WGS sequence"/>
</dbReference>
<feature type="compositionally biased region" description="Polar residues" evidence="3">
    <location>
        <begin position="711"/>
        <end position="724"/>
    </location>
</feature>
<dbReference type="GO" id="GO:0005634">
    <property type="term" value="C:nucleus"/>
    <property type="evidence" value="ECO:0007669"/>
    <property type="project" value="UniProtKB-SubCell"/>
</dbReference>
<dbReference type="Pfam" id="PF02373">
    <property type="entry name" value="JmjC"/>
    <property type="match status" value="1"/>
</dbReference>
<feature type="compositionally biased region" description="Low complexity" evidence="3">
    <location>
        <begin position="293"/>
        <end position="302"/>
    </location>
</feature>
<feature type="compositionally biased region" description="Polar residues" evidence="3">
    <location>
        <begin position="948"/>
        <end position="957"/>
    </location>
</feature>
<evidence type="ECO:0000256" key="1">
    <source>
        <dbReference type="ARBA" id="ARBA00004123"/>
    </source>
</evidence>
<feature type="region of interest" description="Disordered" evidence="3">
    <location>
        <begin position="1540"/>
        <end position="1679"/>
    </location>
</feature>
<feature type="compositionally biased region" description="Polar residues" evidence="3">
    <location>
        <begin position="215"/>
        <end position="234"/>
    </location>
</feature>
<name>A0A8W7PWW9_ANOCL</name>
<dbReference type="Gene3D" id="2.60.120.650">
    <property type="entry name" value="Cupin"/>
    <property type="match status" value="1"/>
</dbReference>
<feature type="compositionally biased region" description="Low complexity" evidence="3">
    <location>
        <begin position="67"/>
        <end position="79"/>
    </location>
</feature>
<feature type="region of interest" description="Disordered" evidence="3">
    <location>
        <begin position="2463"/>
        <end position="2537"/>
    </location>
</feature>
<dbReference type="GO" id="GO:0010468">
    <property type="term" value="P:regulation of gene expression"/>
    <property type="evidence" value="ECO:0007669"/>
    <property type="project" value="TreeGrafter"/>
</dbReference>
<dbReference type="VEuPathDB" id="VectorBase:ACON2_031905"/>
<reference evidence="7" key="1">
    <citation type="submission" date="2022-08" db="UniProtKB">
        <authorList>
            <consortium name="EnsemblMetazoa"/>
        </authorList>
    </citation>
    <scope>IDENTIFICATION</scope>
</reference>
<feature type="compositionally biased region" description="Basic and acidic residues" evidence="3">
    <location>
        <begin position="811"/>
        <end position="826"/>
    </location>
</feature>
<dbReference type="PROSITE" id="PS51184">
    <property type="entry name" value="JMJC"/>
    <property type="match status" value="1"/>
</dbReference>
<dbReference type="FunFam" id="1.10.150.60:FF:000012">
    <property type="entry name" value="Blast:Protein Jumonji"/>
    <property type="match status" value="1"/>
</dbReference>
<feature type="compositionally biased region" description="Low complexity" evidence="3">
    <location>
        <begin position="25"/>
        <end position="37"/>
    </location>
</feature>
<feature type="compositionally biased region" description="Gly residues" evidence="3">
    <location>
        <begin position="2474"/>
        <end position="2503"/>
    </location>
</feature>
<feature type="compositionally biased region" description="Basic and acidic residues" evidence="3">
    <location>
        <begin position="870"/>
        <end position="901"/>
    </location>
</feature>
<dbReference type="PANTHER" id="PTHR10694">
    <property type="entry name" value="LYSINE-SPECIFIC DEMETHYLASE"/>
    <property type="match status" value="1"/>
</dbReference>
<dbReference type="GO" id="GO:0000785">
    <property type="term" value="C:chromatin"/>
    <property type="evidence" value="ECO:0007669"/>
    <property type="project" value="TreeGrafter"/>
</dbReference>
<feature type="compositionally biased region" description="Basic and acidic residues" evidence="3">
    <location>
        <begin position="40"/>
        <end position="51"/>
    </location>
</feature>
<feature type="compositionally biased region" description="Low complexity" evidence="3">
    <location>
        <begin position="1106"/>
        <end position="1126"/>
    </location>
</feature>
<feature type="compositionally biased region" description="Low complexity" evidence="3">
    <location>
        <begin position="1468"/>
        <end position="1483"/>
    </location>
</feature>
<dbReference type="PROSITE" id="PS51011">
    <property type="entry name" value="ARID"/>
    <property type="match status" value="1"/>
</dbReference>
<feature type="region of interest" description="Disordered" evidence="3">
    <location>
        <begin position="2028"/>
        <end position="2064"/>
    </location>
</feature>
<feature type="compositionally biased region" description="Low complexity" evidence="3">
    <location>
        <begin position="1761"/>
        <end position="1776"/>
    </location>
</feature>
<dbReference type="SMART" id="SM00545">
    <property type="entry name" value="JmjN"/>
    <property type="match status" value="1"/>
</dbReference>
<feature type="compositionally biased region" description="Low complexity" evidence="3">
    <location>
        <begin position="1590"/>
        <end position="1607"/>
    </location>
</feature>
<organism evidence="7">
    <name type="scientific">Anopheles coluzzii</name>
    <name type="common">African malaria mosquito</name>
    <dbReference type="NCBI Taxonomy" id="1518534"/>
    <lineage>
        <taxon>Eukaryota</taxon>
        <taxon>Metazoa</taxon>
        <taxon>Ecdysozoa</taxon>
        <taxon>Arthropoda</taxon>
        <taxon>Hexapoda</taxon>
        <taxon>Insecta</taxon>
        <taxon>Pterygota</taxon>
        <taxon>Neoptera</taxon>
        <taxon>Endopterygota</taxon>
        <taxon>Diptera</taxon>
        <taxon>Nematocera</taxon>
        <taxon>Culicoidea</taxon>
        <taxon>Culicidae</taxon>
        <taxon>Anophelinae</taxon>
        <taxon>Anopheles</taxon>
    </lineage>
</organism>
<dbReference type="SMART" id="SM01014">
    <property type="entry name" value="ARID"/>
    <property type="match status" value="1"/>
</dbReference>
<feature type="compositionally biased region" description="Low complexity" evidence="3">
    <location>
        <begin position="850"/>
        <end position="863"/>
    </location>
</feature>
<evidence type="ECO:0000259" key="4">
    <source>
        <dbReference type="PROSITE" id="PS51011"/>
    </source>
</evidence>
<feature type="domain" description="JmjN" evidence="5">
    <location>
        <begin position="1851"/>
        <end position="1892"/>
    </location>
</feature>
<dbReference type="InterPro" id="IPR001606">
    <property type="entry name" value="ARID_dom"/>
</dbReference>
<feature type="compositionally biased region" description="Basic and acidic residues" evidence="3">
    <location>
        <begin position="653"/>
        <end position="677"/>
    </location>
</feature>
<dbReference type="SMART" id="SM00501">
    <property type="entry name" value="BRIGHT"/>
    <property type="match status" value="1"/>
</dbReference>
<feature type="compositionally biased region" description="Basic and acidic residues" evidence="3">
    <location>
        <begin position="263"/>
        <end position="272"/>
    </location>
</feature>
<feature type="domain" description="JmjC" evidence="6">
    <location>
        <begin position="2141"/>
        <end position="2306"/>
    </location>
</feature>
<feature type="compositionally biased region" description="Gly residues" evidence="3">
    <location>
        <begin position="1661"/>
        <end position="1672"/>
    </location>
</feature>
<dbReference type="PANTHER" id="PTHR10694:SF113">
    <property type="entry name" value="PROTEIN JUMONJI"/>
    <property type="match status" value="1"/>
</dbReference>
<feature type="region of interest" description="Disordered" evidence="3">
    <location>
        <begin position="145"/>
        <end position="1014"/>
    </location>
</feature>
<feature type="compositionally biased region" description="Basic and acidic residues" evidence="3">
    <location>
        <begin position="740"/>
        <end position="749"/>
    </location>
</feature>
<feature type="domain" description="ARID" evidence="4">
    <location>
        <begin position="1915"/>
        <end position="2007"/>
    </location>
</feature>
<evidence type="ECO:0000256" key="2">
    <source>
        <dbReference type="ARBA" id="ARBA00023242"/>
    </source>
</evidence>
<feature type="compositionally biased region" description="Acidic residues" evidence="3">
    <location>
        <begin position="2045"/>
        <end position="2064"/>
    </location>
</feature>